<evidence type="ECO:0000256" key="3">
    <source>
        <dbReference type="ARBA" id="ARBA00022786"/>
    </source>
</evidence>
<dbReference type="Pfam" id="PF25372">
    <property type="entry name" value="DUF7885"/>
    <property type="match status" value="1"/>
</dbReference>
<dbReference type="SUPFAM" id="SSF52047">
    <property type="entry name" value="RNI-like"/>
    <property type="match status" value="2"/>
</dbReference>
<evidence type="ECO:0000313" key="6">
    <source>
        <dbReference type="EMBL" id="KAK4235636.1"/>
    </source>
</evidence>
<dbReference type="PANTHER" id="PTHR13382:SF67">
    <property type="entry name" value="SCF E3 UBIQUITIN LIGASE COMPLEX F-BOX PROTEIN POF2"/>
    <property type="match status" value="1"/>
</dbReference>
<reference evidence="6" key="1">
    <citation type="journal article" date="2023" name="Mol. Phylogenet. Evol.">
        <title>Genome-scale phylogeny and comparative genomics of the fungal order Sordariales.</title>
        <authorList>
            <person name="Hensen N."/>
            <person name="Bonometti L."/>
            <person name="Westerberg I."/>
            <person name="Brannstrom I.O."/>
            <person name="Guillou S."/>
            <person name="Cros-Aarteil S."/>
            <person name="Calhoun S."/>
            <person name="Haridas S."/>
            <person name="Kuo A."/>
            <person name="Mondo S."/>
            <person name="Pangilinan J."/>
            <person name="Riley R."/>
            <person name="LaButti K."/>
            <person name="Andreopoulos B."/>
            <person name="Lipzen A."/>
            <person name="Chen C."/>
            <person name="Yan M."/>
            <person name="Daum C."/>
            <person name="Ng V."/>
            <person name="Clum A."/>
            <person name="Steindorff A."/>
            <person name="Ohm R.A."/>
            <person name="Martin F."/>
            <person name="Silar P."/>
            <person name="Natvig D.O."/>
            <person name="Lalanne C."/>
            <person name="Gautier V."/>
            <person name="Ament-Velasquez S.L."/>
            <person name="Kruys A."/>
            <person name="Hutchinson M.I."/>
            <person name="Powell A.J."/>
            <person name="Barry K."/>
            <person name="Miller A.N."/>
            <person name="Grigoriev I.V."/>
            <person name="Debuchy R."/>
            <person name="Gladieux P."/>
            <person name="Hiltunen Thoren M."/>
            <person name="Johannesson H."/>
        </authorList>
    </citation>
    <scope>NUCLEOTIDE SEQUENCE</scope>
    <source>
        <strain evidence="6">CBS 532.94</strain>
    </source>
</reference>
<dbReference type="InterPro" id="IPR036047">
    <property type="entry name" value="F-box-like_dom_sf"/>
</dbReference>
<keyword evidence="2" id="KW-0677">Repeat</keyword>
<keyword evidence="3" id="KW-0833">Ubl conjugation pathway</keyword>
<dbReference type="FunFam" id="3.80.10.10:FF:000251">
    <property type="entry name" value="Ubiquitin ligase complex F-box protein GRR1"/>
    <property type="match status" value="1"/>
</dbReference>
<dbReference type="InterPro" id="IPR001810">
    <property type="entry name" value="F-box_dom"/>
</dbReference>
<gene>
    <name evidence="6" type="ORF">C8A03DRAFT_36510</name>
</gene>
<proteinExistence type="predicted"/>
<feature type="region of interest" description="Disordered" evidence="4">
    <location>
        <begin position="782"/>
        <end position="809"/>
    </location>
</feature>
<dbReference type="AlphaFoldDB" id="A0AAN7H5A1"/>
<keyword evidence="7" id="KW-1185">Reference proteome</keyword>
<dbReference type="GO" id="GO:0005737">
    <property type="term" value="C:cytoplasm"/>
    <property type="evidence" value="ECO:0007669"/>
    <property type="project" value="TreeGrafter"/>
</dbReference>
<sequence>MSQRVSAEMVADDRGARGVLDNAEPETETARRPQEESRSTSSTSSPVPPDNEESDFFLAADDSQSSLGMPNLQDMHVSDDECIPPINRLPNEIQIAIFAKLNSPSDLLNVMLVCKRWARNSVDLLWHRPSCTTWKKHESICRTLALENPYFSYRDFVRRLNLSALAGRVNDGSVMPLAACTRVERLTLTGCSNLTDLGLIALVSSNSYLYSLDVSLGSSSSSSDVLFHDQISEASIYAIAEHCPRLQGLNVSGCHRISNESFIQLARNCRYIKRLKLNNCIQLNDEAVLAFAENCPNILELDLHQCRLIGNEPVTRVFTKAKALRELHLANCELIDDSAFLSLPSNRTYEHLRILNLGSCTRLTDRAVEKIVEVAPRLRNLVLQKCRNITDAAVYAISKLGKNLHYLHLGHCGHITDDAVKRLVSLCNRIRYIDLGCCTLLTDDSVTKLAALPKLKRIGLVKCSNITDASVLALANANRRPRMRRDAFGNIIGSEYSTSQSCLERVHLSYCTNLTQDSIIRLLNSCPRLTHLSLTGVQAFLREDLEGFSRDAPPEFTEHQRAVFCVFSGQGVVGLRKHLNRIRQPQLSIRAGPPGDGTIFPDTAPLQAGLPNLLQTGDGGFDDGEADAIDDDDGLEDGSEMVIDTQPLLNNNHNTGLNLNPGGLGTIPLPPPAPQIPQHDGTVTPTNPFHYVAGHPPYIPVPVPFPGEPATLNTPIAPHHVNSGGQQGGNGDGAANEGVANTPSLNAPPSQSPVGQEPATADANTTQPSHATPIHHAMIDISAPGSVLAEHADASNGQQAIHPGGSTAA</sequence>
<dbReference type="Gene3D" id="3.80.10.10">
    <property type="entry name" value="Ribonuclease Inhibitor"/>
    <property type="match status" value="4"/>
</dbReference>
<dbReference type="GO" id="GO:0019005">
    <property type="term" value="C:SCF ubiquitin ligase complex"/>
    <property type="evidence" value="ECO:0007669"/>
    <property type="project" value="UniProtKB-ARBA"/>
</dbReference>
<dbReference type="EMBL" id="MU860250">
    <property type="protein sequence ID" value="KAK4235636.1"/>
    <property type="molecule type" value="Genomic_DNA"/>
</dbReference>
<keyword evidence="1" id="KW-0433">Leucine-rich repeat</keyword>
<reference evidence="6" key="2">
    <citation type="submission" date="2023-05" db="EMBL/GenBank/DDBJ databases">
        <authorList>
            <consortium name="Lawrence Berkeley National Laboratory"/>
            <person name="Steindorff A."/>
            <person name="Hensen N."/>
            <person name="Bonometti L."/>
            <person name="Westerberg I."/>
            <person name="Brannstrom I.O."/>
            <person name="Guillou S."/>
            <person name="Cros-Aarteil S."/>
            <person name="Calhoun S."/>
            <person name="Haridas S."/>
            <person name="Kuo A."/>
            <person name="Mondo S."/>
            <person name="Pangilinan J."/>
            <person name="Riley R."/>
            <person name="Labutti K."/>
            <person name="Andreopoulos B."/>
            <person name="Lipzen A."/>
            <person name="Chen C."/>
            <person name="Yanf M."/>
            <person name="Daum C."/>
            <person name="Ng V."/>
            <person name="Clum A."/>
            <person name="Ohm R."/>
            <person name="Martin F."/>
            <person name="Silar P."/>
            <person name="Natvig D."/>
            <person name="Lalanne C."/>
            <person name="Gautier V."/>
            <person name="Ament-Velasquez S.L."/>
            <person name="Kruys A."/>
            <person name="Hutchinson M.I."/>
            <person name="Powell A.J."/>
            <person name="Barry K."/>
            <person name="Miller A.N."/>
            <person name="Grigoriev I.V."/>
            <person name="Debuchy R."/>
            <person name="Gladieux P."/>
            <person name="Thoren M.H."/>
            <person name="Johannesson H."/>
        </authorList>
    </citation>
    <scope>NUCLEOTIDE SEQUENCE</scope>
    <source>
        <strain evidence="6">CBS 532.94</strain>
    </source>
</reference>
<protein>
    <recommendedName>
        <fullName evidence="5">F-box domain-containing protein</fullName>
    </recommendedName>
</protein>
<dbReference type="InterPro" id="IPR057207">
    <property type="entry name" value="FBXL15_LRR"/>
</dbReference>
<feature type="domain" description="F-box" evidence="5">
    <location>
        <begin position="83"/>
        <end position="137"/>
    </location>
</feature>
<evidence type="ECO:0000256" key="2">
    <source>
        <dbReference type="ARBA" id="ARBA00022737"/>
    </source>
</evidence>
<dbReference type="SMART" id="SM00367">
    <property type="entry name" value="LRR_CC"/>
    <property type="match status" value="11"/>
</dbReference>
<evidence type="ECO:0000256" key="1">
    <source>
        <dbReference type="ARBA" id="ARBA00022614"/>
    </source>
</evidence>
<dbReference type="InterPro" id="IPR006553">
    <property type="entry name" value="Leu-rich_rpt_Cys-con_subtyp"/>
</dbReference>
<feature type="region of interest" description="Disordered" evidence="4">
    <location>
        <begin position="710"/>
        <end position="770"/>
    </location>
</feature>
<comment type="caution">
    <text evidence="6">The sequence shown here is derived from an EMBL/GenBank/DDBJ whole genome shotgun (WGS) entry which is preliminary data.</text>
</comment>
<dbReference type="InterPro" id="IPR050648">
    <property type="entry name" value="F-box_LRR-repeat"/>
</dbReference>
<dbReference type="PANTHER" id="PTHR13382">
    <property type="entry name" value="MITOCHONDRIAL ATP SYNTHASE COUPLING FACTOR B"/>
    <property type="match status" value="1"/>
</dbReference>
<dbReference type="Pfam" id="PF12937">
    <property type="entry name" value="F-box-like"/>
    <property type="match status" value="1"/>
</dbReference>
<dbReference type="Proteomes" id="UP001303760">
    <property type="component" value="Unassembled WGS sequence"/>
</dbReference>
<name>A0AAN7H5A1_9PEZI</name>
<dbReference type="InterPro" id="IPR032675">
    <property type="entry name" value="LRR_dom_sf"/>
</dbReference>
<organism evidence="6 7">
    <name type="scientific">Achaetomium macrosporum</name>
    <dbReference type="NCBI Taxonomy" id="79813"/>
    <lineage>
        <taxon>Eukaryota</taxon>
        <taxon>Fungi</taxon>
        <taxon>Dikarya</taxon>
        <taxon>Ascomycota</taxon>
        <taxon>Pezizomycotina</taxon>
        <taxon>Sordariomycetes</taxon>
        <taxon>Sordariomycetidae</taxon>
        <taxon>Sordariales</taxon>
        <taxon>Chaetomiaceae</taxon>
        <taxon>Achaetomium</taxon>
    </lineage>
</organism>
<feature type="compositionally biased region" description="Basic and acidic residues" evidence="4">
    <location>
        <begin position="28"/>
        <end position="38"/>
    </location>
</feature>
<accession>A0AAN7H5A1</accession>
<evidence type="ECO:0000256" key="4">
    <source>
        <dbReference type="SAM" id="MobiDB-lite"/>
    </source>
</evidence>
<dbReference type="SUPFAM" id="SSF81383">
    <property type="entry name" value="F-box domain"/>
    <property type="match status" value="1"/>
</dbReference>
<dbReference type="PROSITE" id="PS50181">
    <property type="entry name" value="FBOX"/>
    <property type="match status" value="1"/>
</dbReference>
<evidence type="ECO:0000313" key="7">
    <source>
        <dbReference type="Proteomes" id="UP001303760"/>
    </source>
</evidence>
<feature type="compositionally biased region" description="Polar residues" evidence="4">
    <location>
        <begin position="742"/>
        <end position="754"/>
    </location>
</feature>
<evidence type="ECO:0000259" key="5">
    <source>
        <dbReference type="PROSITE" id="PS50181"/>
    </source>
</evidence>
<feature type="region of interest" description="Disordered" evidence="4">
    <location>
        <begin position="1"/>
        <end position="55"/>
    </location>
</feature>